<comment type="caution">
    <text evidence="1">The sequence shown here is derived from an EMBL/GenBank/DDBJ whole genome shotgun (WGS) entry which is preliminary data.</text>
</comment>
<dbReference type="PANTHER" id="PTHR33972:SF2">
    <property type="entry name" value="OS04G0606700 PROTEIN"/>
    <property type="match status" value="1"/>
</dbReference>
<sequence>MARLLSQTLLRHHTTFSLSSSFKTNLVSSSSHLQWRSLASKPQLIEIELDSSSSPVSAKEIESAVKKLDDTIQRVLVSMATPDWLPFVPGSSFWVPPRPMPLQGVNLVEKMSNRLTKEEALSVLSQRGWPSSNFYYKENESSQLEDNDERVKVEVKVLTIGEYAVRSEDEEE</sequence>
<dbReference type="Proteomes" id="UP001163823">
    <property type="component" value="Chromosome 9"/>
</dbReference>
<accession>A0AAD7LCZ2</accession>
<reference evidence="1" key="1">
    <citation type="journal article" date="2023" name="Science">
        <title>Elucidation of the pathway for biosynthesis of saponin adjuvants from the soapbark tree.</title>
        <authorList>
            <person name="Reed J."/>
            <person name="Orme A."/>
            <person name="El-Demerdash A."/>
            <person name="Owen C."/>
            <person name="Martin L.B.B."/>
            <person name="Misra R.C."/>
            <person name="Kikuchi S."/>
            <person name="Rejzek M."/>
            <person name="Martin A.C."/>
            <person name="Harkess A."/>
            <person name="Leebens-Mack J."/>
            <person name="Louveau T."/>
            <person name="Stephenson M.J."/>
            <person name="Osbourn A."/>
        </authorList>
    </citation>
    <scope>NUCLEOTIDE SEQUENCE</scope>
    <source>
        <strain evidence="1">S10</strain>
    </source>
</reference>
<dbReference type="PANTHER" id="PTHR33972">
    <property type="entry name" value="EXPRESSED PROTEIN"/>
    <property type="match status" value="1"/>
</dbReference>
<protein>
    <submittedName>
        <fullName evidence="1">Serine/arginine repetitive matrix protein 2, putative isoform 1</fullName>
    </submittedName>
</protein>
<name>A0AAD7LCZ2_QUISA</name>
<organism evidence="1 2">
    <name type="scientific">Quillaja saponaria</name>
    <name type="common">Soap bark tree</name>
    <dbReference type="NCBI Taxonomy" id="32244"/>
    <lineage>
        <taxon>Eukaryota</taxon>
        <taxon>Viridiplantae</taxon>
        <taxon>Streptophyta</taxon>
        <taxon>Embryophyta</taxon>
        <taxon>Tracheophyta</taxon>
        <taxon>Spermatophyta</taxon>
        <taxon>Magnoliopsida</taxon>
        <taxon>eudicotyledons</taxon>
        <taxon>Gunneridae</taxon>
        <taxon>Pentapetalae</taxon>
        <taxon>rosids</taxon>
        <taxon>fabids</taxon>
        <taxon>Fabales</taxon>
        <taxon>Quillajaceae</taxon>
        <taxon>Quillaja</taxon>
    </lineage>
</organism>
<proteinExistence type="predicted"/>
<dbReference type="EMBL" id="JARAOO010000009">
    <property type="protein sequence ID" value="KAJ7955836.1"/>
    <property type="molecule type" value="Genomic_DNA"/>
</dbReference>
<evidence type="ECO:0000313" key="1">
    <source>
        <dbReference type="EMBL" id="KAJ7955836.1"/>
    </source>
</evidence>
<dbReference type="AlphaFoldDB" id="A0AAD7LCZ2"/>
<dbReference type="KEGG" id="qsa:O6P43_022364"/>
<keyword evidence="2" id="KW-1185">Reference proteome</keyword>
<gene>
    <name evidence="1" type="ORF">O6P43_022364</name>
</gene>
<evidence type="ECO:0000313" key="2">
    <source>
        <dbReference type="Proteomes" id="UP001163823"/>
    </source>
</evidence>